<accession>A0A5A5TIJ5</accession>
<name>A0A5A5TIJ5_9CHLR</name>
<proteinExistence type="predicted"/>
<gene>
    <name evidence="1" type="ORF">KDI_43830</name>
</gene>
<comment type="caution">
    <text evidence="1">The sequence shown here is derived from an EMBL/GenBank/DDBJ whole genome shotgun (WGS) entry which is preliminary data.</text>
</comment>
<dbReference type="EMBL" id="BIXY01000084">
    <property type="protein sequence ID" value="GCF10819.1"/>
    <property type="molecule type" value="Genomic_DNA"/>
</dbReference>
<dbReference type="Proteomes" id="UP000322530">
    <property type="component" value="Unassembled WGS sequence"/>
</dbReference>
<protein>
    <submittedName>
        <fullName evidence="1">Uncharacterized protein</fullName>
    </submittedName>
</protein>
<keyword evidence="2" id="KW-1185">Reference proteome</keyword>
<sequence>MHLLTITRTTGTATIATGMDMAIPISVLVINIIAKAGVKPILINVNTNEAGIVITIEIKIPNRRDS</sequence>
<reference evidence="1 2" key="1">
    <citation type="submission" date="2019-01" db="EMBL/GenBank/DDBJ databases">
        <title>Draft genome sequence of Dictyobacter sp. Uno17.</title>
        <authorList>
            <person name="Wang C.M."/>
            <person name="Zheng Y."/>
            <person name="Sakai Y."/>
            <person name="Abe K."/>
            <person name="Yokota A."/>
            <person name="Yabe S."/>
        </authorList>
    </citation>
    <scope>NUCLEOTIDE SEQUENCE [LARGE SCALE GENOMIC DNA]</scope>
    <source>
        <strain evidence="1 2">Uno17</strain>
    </source>
</reference>
<evidence type="ECO:0000313" key="2">
    <source>
        <dbReference type="Proteomes" id="UP000322530"/>
    </source>
</evidence>
<evidence type="ECO:0000313" key="1">
    <source>
        <dbReference type="EMBL" id="GCF10819.1"/>
    </source>
</evidence>
<organism evidence="1 2">
    <name type="scientific">Dictyobacter arantiisoli</name>
    <dbReference type="NCBI Taxonomy" id="2014874"/>
    <lineage>
        <taxon>Bacteria</taxon>
        <taxon>Bacillati</taxon>
        <taxon>Chloroflexota</taxon>
        <taxon>Ktedonobacteria</taxon>
        <taxon>Ktedonobacterales</taxon>
        <taxon>Dictyobacteraceae</taxon>
        <taxon>Dictyobacter</taxon>
    </lineage>
</organism>
<dbReference type="AlphaFoldDB" id="A0A5A5TIJ5"/>